<proteinExistence type="predicted"/>
<name>A0ABW5SYB5_9BACI</name>
<keyword evidence="2" id="KW-1185">Reference proteome</keyword>
<evidence type="ECO:0000313" key="2">
    <source>
        <dbReference type="Proteomes" id="UP001597520"/>
    </source>
</evidence>
<evidence type="ECO:0000313" key="1">
    <source>
        <dbReference type="EMBL" id="MFD2704696.1"/>
    </source>
</evidence>
<reference evidence="2" key="1">
    <citation type="journal article" date="2019" name="Int. J. Syst. Evol. Microbiol.">
        <title>The Global Catalogue of Microorganisms (GCM) 10K type strain sequencing project: providing services to taxonomists for standard genome sequencing and annotation.</title>
        <authorList>
            <consortium name="The Broad Institute Genomics Platform"/>
            <consortium name="The Broad Institute Genome Sequencing Center for Infectious Disease"/>
            <person name="Wu L."/>
            <person name="Ma J."/>
        </authorList>
    </citation>
    <scope>NUCLEOTIDE SEQUENCE [LARGE SCALE GENOMIC DNA]</scope>
    <source>
        <strain evidence="2">KCTC 33792</strain>
    </source>
</reference>
<dbReference type="Proteomes" id="UP001597520">
    <property type="component" value="Unassembled WGS sequence"/>
</dbReference>
<accession>A0ABW5SYB5</accession>
<protein>
    <submittedName>
        <fullName evidence="1">Uncharacterized protein</fullName>
    </submittedName>
</protein>
<gene>
    <name evidence="1" type="ORF">ACFSUB_04400</name>
</gene>
<organism evidence="1 2">
    <name type="scientific">Salibacterium lacus</name>
    <dbReference type="NCBI Taxonomy" id="1898109"/>
    <lineage>
        <taxon>Bacteria</taxon>
        <taxon>Bacillati</taxon>
        <taxon>Bacillota</taxon>
        <taxon>Bacilli</taxon>
        <taxon>Bacillales</taxon>
        <taxon>Bacillaceae</taxon>
    </lineage>
</organism>
<comment type="caution">
    <text evidence="1">The sequence shown here is derived from an EMBL/GenBank/DDBJ whole genome shotgun (WGS) entry which is preliminary data.</text>
</comment>
<sequence length="303" mass="33396">MTKLEDAIQHAFEFYGSRGALLQHHAERLAPYTGEMEALNDVSETELAREIYGISKGSDSMSGEGYGIIEDMAQEITQLKRRLRKVEAAQGYAEMGELSDQGTEKKGVFAPLSDKSASEAAEAYFAKLYEEGINRMQKSPQQRRDSVVERAKAEVERKVPVGGIVVTIRDEDGCRIEYNCDIDYVVDNEKRTVVALAKGVVTGRVYARGIAKCSPDDCFNSHIGRAIALRRALGLDVPAEYVNAPQPTEVREGDVLSGKRDICIAKETVSARDIMSGYTGVYSYYAKRSKIIDDSRDESGASP</sequence>
<dbReference type="EMBL" id="JBHUML010000002">
    <property type="protein sequence ID" value="MFD2704696.1"/>
    <property type="molecule type" value="Genomic_DNA"/>
</dbReference>
<dbReference type="RefSeq" id="WP_380711973.1">
    <property type="nucleotide sequence ID" value="NZ_JBHUML010000002.1"/>
</dbReference>